<evidence type="ECO:0000256" key="1">
    <source>
        <dbReference type="ARBA" id="ARBA00022452"/>
    </source>
</evidence>
<dbReference type="InterPro" id="IPR035251">
    <property type="entry name" value="ShlB_POTRA"/>
</dbReference>
<feature type="domain" description="ShlB POTRA" evidence="7">
    <location>
        <begin position="178"/>
        <end position="217"/>
    </location>
</feature>
<dbReference type="PIRSF" id="PIRSF029745">
    <property type="entry name" value="FhaC"/>
    <property type="match status" value="1"/>
</dbReference>
<dbReference type="AlphaFoldDB" id="A0A857F4W7"/>
<dbReference type="KEGG" id="yca:F0T03_21270"/>
<feature type="compositionally biased region" description="Polar residues" evidence="4">
    <location>
        <begin position="58"/>
        <end position="69"/>
    </location>
</feature>
<dbReference type="Pfam" id="PF03865">
    <property type="entry name" value="ShlB"/>
    <property type="match status" value="1"/>
</dbReference>
<evidence type="ECO:0000259" key="7">
    <source>
        <dbReference type="Pfam" id="PF17287"/>
    </source>
</evidence>
<dbReference type="Pfam" id="PF08479">
    <property type="entry name" value="POTRA_2"/>
    <property type="match status" value="1"/>
</dbReference>
<dbReference type="Gene3D" id="2.40.160.50">
    <property type="entry name" value="membrane protein fhac: a member of the omp85/tpsb transporter family"/>
    <property type="match status" value="1"/>
</dbReference>
<dbReference type="InterPro" id="IPR005565">
    <property type="entry name" value="Hemolysn_activator_HlyB_C"/>
</dbReference>
<name>A0A857F4W7_9GAMM</name>
<dbReference type="InterPro" id="IPR051544">
    <property type="entry name" value="TPS_OM_transporter"/>
</dbReference>
<keyword evidence="9" id="KW-1185">Reference proteome</keyword>
<protein>
    <submittedName>
        <fullName evidence="8">ShlB/FhaC/HecB family hemolysin secretion/activation protein</fullName>
    </submittedName>
</protein>
<evidence type="ECO:0000256" key="4">
    <source>
        <dbReference type="SAM" id="MobiDB-lite"/>
    </source>
</evidence>
<dbReference type="GO" id="GO:0046819">
    <property type="term" value="P:protein secretion by the type V secretion system"/>
    <property type="evidence" value="ECO:0007669"/>
    <property type="project" value="TreeGrafter"/>
</dbReference>
<accession>A0A857F4W7</accession>
<dbReference type="PANTHER" id="PTHR34597:SF3">
    <property type="entry name" value="OUTER MEMBRANE TRANSPORTER CDIB"/>
    <property type="match status" value="1"/>
</dbReference>
<dbReference type="GO" id="GO:0008320">
    <property type="term" value="F:protein transmembrane transporter activity"/>
    <property type="evidence" value="ECO:0007669"/>
    <property type="project" value="TreeGrafter"/>
</dbReference>
<organism evidence="8 9">
    <name type="scientific">Yersinia canariae</name>
    <dbReference type="NCBI Taxonomy" id="2607663"/>
    <lineage>
        <taxon>Bacteria</taxon>
        <taxon>Pseudomonadati</taxon>
        <taxon>Pseudomonadota</taxon>
        <taxon>Gammaproteobacteria</taxon>
        <taxon>Enterobacterales</taxon>
        <taxon>Yersiniaceae</taxon>
        <taxon>Yersinia</taxon>
    </lineage>
</organism>
<feature type="region of interest" description="Disordered" evidence="4">
    <location>
        <begin position="52"/>
        <end position="79"/>
    </location>
</feature>
<sequence>MKLRITRGILSNNDNKSWGVTSLLSLLFFISALSFTTNADINQTQTTILEPQHRDLENSLTPTPKTVQMDSRPVAPTEKNSSDNVPCLFIKRVKLINIDTFPNARNLIQRAKQVEGNCLDEKALSLLRETLQWQLAADGYITSHVAFTEDSYTDGVLLLTLIPGSLSGIEHHEDSDGNAQLNLAFPSKQGDLVNLRNLEQGLENLQRLPSVDVTMDVVLNREDLSSQVVVKRQQYRSWRINAFLDDAGHYTVGRYRTGATLFLDNPFSLSDLAYLSASRELDNHYDKGNSNLALHYSVPFGHWLLNLTGSQGSYYQSLVVDNSAFKYRTRWRTLDMQIQRLLMRGYNYKTVGTTGVLIRKSNRFFADTELEIQRLDTVDWHLGLQHVYYTHWVTMTGGVNYQQETRWFGAQSSPGREAYPATRLINLTASLDIPFVLGGQRFHYQPAFNQQYTYSNLTIQDNFSIGGRNSVRGFSTGSALVGPQGWFLKNDIAWINQKFANQLYVGVDYGEVRERGEQFLLGNRLVGGVLGVRGSYHNIGYDFNIGLPLDKPSGLNTDPIVLGFIVSWQY</sequence>
<evidence type="ECO:0000313" key="9">
    <source>
        <dbReference type="Proteomes" id="UP000464402"/>
    </source>
</evidence>
<gene>
    <name evidence="8" type="ORF">F0T03_21270</name>
</gene>
<feature type="domain" description="Polypeptide-transport-associated ShlB-type" evidence="6">
    <location>
        <begin position="89"/>
        <end position="164"/>
    </location>
</feature>
<keyword evidence="2" id="KW-0812">Transmembrane</keyword>
<keyword evidence="3" id="KW-0998">Cell outer membrane</keyword>
<keyword evidence="1" id="KW-0472">Membrane</keyword>
<evidence type="ECO:0000313" key="8">
    <source>
        <dbReference type="EMBL" id="QHB34441.1"/>
    </source>
</evidence>
<evidence type="ECO:0000259" key="6">
    <source>
        <dbReference type="Pfam" id="PF08479"/>
    </source>
</evidence>
<evidence type="ECO:0000256" key="2">
    <source>
        <dbReference type="ARBA" id="ARBA00022692"/>
    </source>
</evidence>
<proteinExistence type="predicted"/>
<dbReference type="GO" id="GO:0098046">
    <property type="term" value="C:type V protein secretion system complex"/>
    <property type="evidence" value="ECO:0007669"/>
    <property type="project" value="TreeGrafter"/>
</dbReference>
<dbReference type="InterPro" id="IPR027282">
    <property type="entry name" value="TPS"/>
</dbReference>
<dbReference type="InterPro" id="IPR013686">
    <property type="entry name" value="Polypept-transport_assoc_ShlB"/>
</dbReference>
<dbReference type="EMBL" id="CP043727">
    <property type="protein sequence ID" value="QHB34441.1"/>
    <property type="molecule type" value="Genomic_DNA"/>
</dbReference>
<dbReference type="RefSeq" id="WP_159680487.1">
    <property type="nucleotide sequence ID" value="NZ_CP043727.1"/>
</dbReference>
<dbReference type="PANTHER" id="PTHR34597">
    <property type="entry name" value="SLR1661 PROTEIN"/>
    <property type="match status" value="1"/>
</dbReference>
<evidence type="ECO:0000256" key="3">
    <source>
        <dbReference type="ARBA" id="ARBA00023237"/>
    </source>
</evidence>
<feature type="domain" description="Haemolysin activator HlyB C-terminal" evidence="5">
    <location>
        <begin position="226"/>
        <end position="534"/>
    </location>
</feature>
<dbReference type="Pfam" id="PF17287">
    <property type="entry name" value="POTRA_3"/>
    <property type="match status" value="1"/>
</dbReference>
<keyword evidence="1" id="KW-1134">Transmembrane beta strand</keyword>
<evidence type="ECO:0000259" key="5">
    <source>
        <dbReference type="Pfam" id="PF03865"/>
    </source>
</evidence>
<dbReference type="Proteomes" id="UP000464402">
    <property type="component" value="Chromosome"/>
</dbReference>
<reference evidence="9" key="1">
    <citation type="submission" date="2019-09" db="EMBL/GenBank/DDBJ databases">
        <title>Yersinia canariae sp. nov., isolated from a human yersiniosis case.</title>
        <authorList>
            <person name="Nguyen S.V."/>
            <person name="Greig D."/>
            <person name="Hurley D."/>
            <person name="Cao Y."/>
            <person name="McCabe E."/>
            <person name="Mitchell M."/>
            <person name="Jenkins C."/>
            <person name="Fanning S."/>
        </authorList>
    </citation>
    <scope>NUCLEOTIDE SEQUENCE [LARGE SCALE GENOMIC DNA]</scope>
    <source>
        <strain evidence="9">NCTC 14382</strain>
    </source>
</reference>